<proteinExistence type="predicted"/>
<accession>A0ABX1T446</accession>
<evidence type="ECO:0000259" key="3">
    <source>
        <dbReference type="Pfam" id="PF10030"/>
    </source>
</evidence>
<keyword evidence="2" id="KW-0732">Signal</keyword>
<feature type="chain" id="PRO_5046325386" evidence="2">
    <location>
        <begin position="29"/>
        <end position="263"/>
    </location>
</feature>
<protein>
    <submittedName>
        <fullName evidence="4">DUF2272 domain-containing protein</fullName>
    </submittedName>
</protein>
<organism evidence="4 5">
    <name type="scientific">Candidatus Accumulibacter contiguus</name>
    <dbReference type="NCBI Taxonomy" id="2954381"/>
    <lineage>
        <taxon>Bacteria</taxon>
        <taxon>Pseudomonadati</taxon>
        <taxon>Pseudomonadota</taxon>
        <taxon>Betaproteobacteria</taxon>
        <taxon>Candidatus Accumulibacter</taxon>
    </lineage>
</organism>
<evidence type="ECO:0000313" key="5">
    <source>
        <dbReference type="Proteomes" id="UP000886469"/>
    </source>
</evidence>
<dbReference type="InterPro" id="IPR019262">
    <property type="entry name" value="DUF2272"/>
</dbReference>
<dbReference type="Pfam" id="PF10030">
    <property type="entry name" value="DUF2272"/>
    <property type="match status" value="1"/>
</dbReference>
<comment type="caution">
    <text evidence="4">The sequence shown here is derived from an EMBL/GenBank/DDBJ whole genome shotgun (WGS) entry which is preliminary data.</text>
</comment>
<feature type="signal peptide" evidence="2">
    <location>
        <begin position="1"/>
        <end position="28"/>
    </location>
</feature>
<name>A0ABX1T446_9PROT</name>
<evidence type="ECO:0000256" key="1">
    <source>
        <dbReference type="SAM" id="MobiDB-lite"/>
    </source>
</evidence>
<gene>
    <name evidence="4" type="ORF">E4Q08_03710</name>
</gene>
<dbReference type="Proteomes" id="UP000886469">
    <property type="component" value="Unassembled WGS sequence"/>
</dbReference>
<feature type="domain" description="DUF2272" evidence="3">
    <location>
        <begin position="121"/>
        <end position="247"/>
    </location>
</feature>
<evidence type="ECO:0000256" key="2">
    <source>
        <dbReference type="SAM" id="SignalP"/>
    </source>
</evidence>
<evidence type="ECO:0000313" key="4">
    <source>
        <dbReference type="EMBL" id="NMQ04430.1"/>
    </source>
</evidence>
<reference evidence="4" key="1">
    <citation type="submission" date="2019-03" db="EMBL/GenBank/DDBJ databases">
        <title>Metabolic reconstructions from genomes of highly enriched 'Candidatus Accumulibacter' and 'Candidatus Competibacter' bioreactor populations.</title>
        <authorList>
            <person name="Annavajhala M.K."/>
            <person name="Welles L."/>
            <person name="Abbas B."/>
            <person name="Sorokin D."/>
            <person name="Park H."/>
            <person name="Van Loosdrecht M."/>
            <person name="Chandran K."/>
        </authorList>
    </citation>
    <scope>NUCLEOTIDE SEQUENCE</scope>
    <source>
        <strain evidence="4">SBR_L</strain>
    </source>
</reference>
<sequence length="263" mass="29552">MVMIRHLRIVLIFALAACGSPPKMPAQAPDEQPTAQETAPQADSPESPESPASPQLGYWRYKIIAAANAEWVYFGQQTVVIDGDDESIPRVGIWEDDDHDHSDRINQYWRAVGKYRLSGYDCREPWSAAFISWIMQTAGVPKDLFPPSSAHRLYLNRLLANAHDPFAVFMPHTIQQYKPQPGDLICATRSKVEPQELVETLPDSLNSRLHCDIVVQTNGRTLQAIGGNVRNSVSKTILTLSPDGYLQYAGQRPWFLIIENRLD</sequence>
<feature type="compositionally biased region" description="Low complexity" evidence="1">
    <location>
        <begin position="39"/>
        <end position="52"/>
    </location>
</feature>
<feature type="region of interest" description="Disordered" evidence="1">
    <location>
        <begin position="22"/>
        <end position="52"/>
    </location>
</feature>
<keyword evidence="5" id="KW-1185">Reference proteome</keyword>
<dbReference type="EMBL" id="SPMX01000007">
    <property type="protein sequence ID" value="NMQ04430.1"/>
    <property type="molecule type" value="Genomic_DNA"/>
</dbReference>